<dbReference type="PANTHER" id="PTHR30269">
    <property type="entry name" value="TRANSMEMBRANE PROTEIN YFCA"/>
    <property type="match status" value="1"/>
</dbReference>
<keyword evidence="7 8" id="KW-0472">Membrane</keyword>
<dbReference type="Pfam" id="PF01925">
    <property type="entry name" value="TauE"/>
    <property type="match status" value="1"/>
</dbReference>
<dbReference type="EMBL" id="QSFS01000011">
    <property type="protein sequence ID" value="RHA68519.1"/>
    <property type="molecule type" value="Genomic_DNA"/>
</dbReference>
<dbReference type="InterPro" id="IPR002781">
    <property type="entry name" value="TM_pro_TauE-like"/>
</dbReference>
<keyword evidence="3" id="KW-0813">Transport</keyword>
<feature type="transmembrane region" description="Helical" evidence="8">
    <location>
        <begin position="160"/>
        <end position="177"/>
    </location>
</feature>
<protein>
    <recommendedName>
        <fullName evidence="8">Probable membrane transporter protein</fullName>
    </recommendedName>
</protein>
<evidence type="ECO:0000313" key="13">
    <source>
        <dbReference type="Proteomes" id="UP000260841"/>
    </source>
</evidence>
<dbReference type="GO" id="GO:0005886">
    <property type="term" value="C:plasma membrane"/>
    <property type="evidence" value="ECO:0007669"/>
    <property type="project" value="UniProtKB-SubCell"/>
</dbReference>
<evidence type="ECO:0000256" key="1">
    <source>
        <dbReference type="ARBA" id="ARBA00004651"/>
    </source>
</evidence>
<comment type="similarity">
    <text evidence="2 8">Belongs to the 4-toluene sulfonate uptake permease (TSUP) (TC 2.A.102) family.</text>
</comment>
<evidence type="ECO:0000256" key="3">
    <source>
        <dbReference type="ARBA" id="ARBA00022448"/>
    </source>
</evidence>
<dbReference type="Proteomes" id="UP000285642">
    <property type="component" value="Unassembled WGS sequence"/>
</dbReference>
<evidence type="ECO:0000313" key="14">
    <source>
        <dbReference type="Proteomes" id="UP000266376"/>
    </source>
</evidence>
<comment type="subcellular location">
    <subcellularLocation>
        <location evidence="1 8">Cell membrane</location>
        <topology evidence="1 8">Multi-pass membrane protein</topology>
    </subcellularLocation>
</comment>
<evidence type="ECO:0000313" key="10">
    <source>
        <dbReference type="EMBL" id="RGW53821.1"/>
    </source>
</evidence>
<keyword evidence="6 8" id="KW-1133">Transmembrane helix</keyword>
<keyword evidence="5 8" id="KW-0812">Transmembrane</keyword>
<evidence type="ECO:0000313" key="16">
    <source>
        <dbReference type="Proteomes" id="UP000285666"/>
    </source>
</evidence>
<gene>
    <name evidence="12" type="ORF">DW658_13540</name>
    <name evidence="11" type="ORF">DW924_10940</name>
    <name evidence="10" type="ORF">DWV67_07680</name>
    <name evidence="9" type="ORF">DXB36_07405</name>
</gene>
<accession>A0A395XP33</accession>
<feature type="transmembrane region" description="Helical" evidence="8">
    <location>
        <begin position="101"/>
        <end position="118"/>
    </location>
</feature>
<dbReference type="AlphaFoldDB" id="A0A395XP33"/>
<dbReference type="Proteomes" id="UP000266376">
    <property type="component" value="Unassembled WGS sequence"/>
</dbReference>
<evidence type="ECO:0000313" key="12">
    <source>
        <dbReference type="EMBL" id="RHF76445.1"/>
    </source>
</evidence>
<name>A0A395XP33_9FIRM</name>
<evidence type="ECO:0000313" key="11">
    <source>
        <dbReference type="EMBL" id="RHA68519.1"/>
    </source>
</evidence>
<dbReference type="GeneID" id="92862953"/>
<keyword evidence="4 8" id="KW-1003">Cell membrane</keyword>
<comment type="caution">
    <text evidence="10">The sequence shown here is derived from an EMBL/GenBank/DDBJ whole genome shotgun (WGS) entry which is preliminary data.</text>
</comment>
<evidence type="ECO:0000256" key="8">
    <source>
        <dbReference type="RuleBase" id="RU363041"/>
    </source>
</evidence>
<feature type="transmembrane region" description="Helical" evidence="8">
    <location>
        <begin position="233"/>
        <end position="252"/>
    </location>
</feature>
<proteinExistence type="inferred from homology"/>
<dbReference type="EMBL" id="QSAJ01000015">
    <property type="protein sequence ID" value="RGW53821.1"/>
    <property type="molecule type" value="Genomic_DNA"/>
</dbReference>
<organism evidence="10 14">
    <name type="scientific">Dorea formicigenerans</name>
    <dbReference type="NCBI Taxonomy" id="39486"/>
    <lineage>
        <taxon>Bacteria</taxon>
        <taxon>Bacillati</taxon>
        <taxon>Bacillota</taxon>
        <taxon>Clostridia</taxon>
        <taxon>Lachnospirales</taxon>
        <taxon>Lachnospiraceae</taxon>
        <taxon>Dorea</taxon>
    </lineage>
</organism>
<evidence type="ECO:0000313" key="9">
    <source>
        <dbReference type="EMBL" id="RGN91552.1"/>
    </source>
</evidence>
<reference evidence="13 14" key="1">
    <citation type="submission" date="2018-08" db="EMBL/GenBank/DDBJ databases">
        <title>A genome reference for cultivated species of the human gut microbiota.</title>
        <authorList>
            <person name="Zou Y."/>
            <person name="Xue W."/>
            <person name="Luo G."/>
        </authorList>
    </citation>
    <scope>NUCLEOTIDE SEQUENCE [LARGE SCALE GENOMIC DNA]</scope>
    <source>
        <strain evidence="10 14">AF12-11</strain>
        <strain evidence="12 16">AM23-7AC</strain>
        <strain evidence="11 15">AM42-8</strain>
        <strain evidence="9 13">OM03-2</strain>
    </source>
</reference>
<dbReference type="EMBL" id="QSVB01000006">
    <property type="protein sequence ID" value="RGN91552.1"/>
    <property type="molecule type" value="Genomic_DNA"/>
</dbReference>
<evidence type="ECO:0000256" key="4">
    <source>
        <dbReference type="ARBA" id="ARBA00022475"/>
    </source>
</evidence>
<evidence type="ECO:0000256" key="6">
    <source>
        <dbReference type="ARBA" id="ARBA00022989"/>
    </source>
</evidence>
<dbReference type="RefSeq" id="WP_005331922.1">
    <property type="nucleotide sequence ID" value="NZ_CABJBB010000002.1"/>
</dbReference>
<sequence length="253" mass="26433">MNITLHTFLVVCPLVFLAGLVDAIGGGGGLISLPAFLIAGLPPHAAIATNKISSPFGTALATYRFAKAKLINLKLAAPAVVAAICGSFIGAQISLRVPEHILSYVLMVILPVSAFLVLNKKLFNDEGSEEITLNRRTYLTATIAAFIVGCYDGFYGPGTGTFLIIAFTVFAHLNIQTANAQAKVINLTTNLTALAIFLYNGQGVLSLGLASAACNMLGGYIGAGLVMKNGSKIARPSIVFVLFLLALKALGIY</sequence>
<feature type="transmembrane region" description="Helical" evidence="8">
    <location>
        <begin position="207"/>
        <end position="226"/>
    </location>
</feature>
<evidence type="ECO:0000256" key="5">
    <source>
        <dbReference type="ARBA" id="ARBA00022692"/>
    </source>
</evidence>
<evidence type="ECO:0000256" key="7">
    <source>
        <dbReference type="ARBA" id="ARBA00023136"/>
    </source>
</evidence>
<dbReference type="PANTHER" id="PTHR30269:SF0">
    <property type="entry name" value="MEMBRANE TRANSPORTER PROTEIN YFCA-RELATED"/>
    <property type="match status" value="1"/>
</dbReference>
<feature type="transmembrane region" description="Helical" evidence="8">
    <location>
        <begin position="73"/>
        <end position="95"/>
    </location>
</feature>
<evidence type="ECO:0000256" key="2">
    <source>
        <dbReference type="ARBA" id="ARBA00009142"/>
    </source>
</evidence>
<dbReference type="InterPro" id="IPR052017">
    <property type="entry name" value="TSUP"/>
</dbReference>
<dbReference type="Proteomes" id="UP000285666">
    <property type="component" value="Unassembled WGS sequence"/>
</dbReference>
<dbReference type="EMBL" id="QRHN01000022">
    <property type="protein sequence ID" value="RHF76445.1"/>
    <property type="molecule type" value="Genomic_DNA"/>
</dbReference>
<dbReference type="Proteomes" id="UP000260841">
    <property type="component" value="Unassembled WGS sequence"/>
</dbReference>
<evidence type="ECO:0000313" key="15">
    <source>
        <dbReference type="Proteomes" id="UP000285642"/>
    </source>
</evidence>